<evidence type="ECO:0000313" key="3">
    <source>
        <dbReference type="Proteomes" id="UP001500449"/>
    </source>
</evidence>
<feature type="region of interest" description="Disordered" evidence="1">
    <location>
        <begin position="101"/>
        <end position="121"/>
    </location>
</feature>
<proteinExistence type="predicted"/>
<evidence type="ECO:0000313" key="2">
    <source>
        <dbReference type="EMBL" id="GAA1832262.1"/>
    </source>
</evidence>
<accession>A0ABN2MMC7</accession>
<gene>
    <name evidence="2" type="ORF">GCM10009836_07910</name>
</gene>
<evidence type="ECO:0008006" key="4">
    <source>
        <dbReference type="Google" id="ProtNLM"/>
    </source>
</evidence>
<sequence length="121" mass="13473">MDTPDVLDLPDAAAFEAWLGSHHDDRSEVHLRIARAGAAHRTLSITDALDVALCHGWIDSVRRRGDEEHYVQRYSPRRRGSSWSERNIARAGELIAAGRMREPGRRALEAGTGRAAPARPR</sequence>
<dbReference type="Proteomes" id="UP001500449">
    <property type="component" value="Unassembled WGS sequence"/>
</dbReference>
<evidence type="ECO:0000256" key="1">
    <source>
        <dbReference type="SAM" id="MobiDB-lite"/>
    </source>
</evidence>
<organism evidence="2 3">
    <name type="scientific">Pseudonocardia ailaonensis</name>
    <dbReference type="NCBI Taxonomy" id="367279"/>
    <lineage>
        <taxon>Bacteria</taxon>
        <taxon>Bacillati</taxon>
        <taxon>Actinomycetota</taxon>
        <taxon>Actinomycetes</taxon>
        <taxon>Pseudonocardiales</taxon>
        <taxon>Pseudonocardiaceae</taxon>
        <taxon>Pseudonocardia</taxon>
    </lineage>
</organism>
<dbReference type="EMBL" id="BAAAQK010000003">
    <property type="protein sequence ID" value="GAA1832262.1"/>
    <property type="molecule type" value="Genomic_DNA"/>
</dbReference>
<name>A0ABN2MMC7_9PSEU</name>
<dbReference type="RefSeq" id="WP_344412422.1">
    <property type="nucleotide sequence ID" value="NZ_BAAAQK010000003.1"/>
</dbReference>
<comment type="caution">
    <text evidence="2">The sequence shown here is derived from an EMBL/GenBank/DDBJ whole genome shotgun (WGS) entry which is preliminary data.</text>
</comment>
<reference evidence="2 3" key="1">
    <citation type="journal article" date="2019" name="Int. J. Syst. Evol. Microbiol.">
        <title>The Global Catalogue of Microorganisms (GCM) 10K type strain sequencing project: providing services to taxonomists for standard genome sequencing and annotation.</title>
        <authorList>
            <consortium name="The Broad Institute Genomics Platform"/>
            <consortium name="The Broad Institute Genome Sequencing Center for Infectious Disease"/>
            <person name="Wu L."/>
            <person name="Ma J."/>
        </authorList>
    </citation>
    <scope>NUCLEOTIDE SEQUENCE [LARGE SCALE GENOMIC DNA]</scope>
    <source>
        <strain evidence="2 3">JCM 16009</strain>
    </source>
</reference>
<keyword evidence="3" id="KW-1185">Reference proteome</keyword>
<protein>
    <recommendedName>
        <fullName evidence="4">OmdA domain containing protein</fullName>
    </recommendedName>
</protein>